<accession>A0AA86TT92</accession>
<dbReference type="AlphaFoldDB" id="A0AA86TT92"/>
<name>A0AA86TT92_9EUKA</name>
<gene>
    <name evidence="1" type="ORF">HINF_LOCUS15496</name>
    <name evidence="2" type="ORF">HINF_LOCUS3305</name>
</gene>
<evidence type="ECO:0000313" key="1">
    <source>
        <dbReference type="EMBL" id="CAI9927851.1"/>
    </source>
</evidence>
<keyword evidence="3" id="KW-1185">Reference proteome</keyword>
<evidence type="ECO:0000313" key="3">
    <source>
        <dbReference type="Proteomes" id="UP001642409"/>
    </source>
</evidence>
<dbReference type="EMBL" id="CAXDID020000006">
    <property type="protein sequence ID" value="CAL5975384.1"/>
    <property type="molecule type" value="Genomic_DNA"/>
</dbReference>
<protein>
    <submittedName>
        <fullName evidence="2">Hypothetical_protein</fullName>
    </submittedName>
</protein>
<organism evidence="1">
    <name type="scientific">Hexamita inflata</name>
    <dbReference type="NCBI Taxonomy" id="28002"/>
    <lineage>
        <taxon>Eukaryota</taxon>
        <taxon>Metamonada</taxon>
        <taxon>Diplomonadida</taxon>
        <taxon>Hexamitidae</taxon>
        <taxon>Hexamitinae</taxon>
        <taxon>Hexamita</taxon>
    </lineage>
</organism>
<dbReference type="Proteomes" id="UP001642409">
    <property type="component" value="Unassembled WGS sequence"/>
</dbReference>
<reference evidence="2 3" key="2">
    <citation type="submission" date="2024-07" db="EMBL/GenBank/DDBJ databases">
        <authorList>
            <person name="Akdeniz Z."/>
        </authorList>
    </citation>
    <scope>NUCLEOTIDE SEQUENCE [LARGE SCALE GENOMIC DNA]</scope>
</reference>
<sequence>MIHDRQQYLNMIGEEQYVQQLKNGEISEFISPVGHQLVFKSIQQEQKHYTDSQIIAIQKEYDAKYIKVFESLTNLANKRNMEVGPLAEQLGIDFEIQVNYTESE</sequence>
<dbReference type="EMBL" id="CATOUU010000386">
    <property type="protein sequence ID" value="CAI9927851.1"/>
    <property type="molecule type" value="Genomic_DNA"/>
</dbReference>
<comment type="caution">
    <text evidence="1">The sequence shown here is derived from an EMBL/GenBank/DDBJ whole genome shotgun (WGS) entry which is preliminary data.</text>
</comment>
<evidence type="ECO:0000313" key="2">
    <source>
        <dbReference type="EMBL" id="CAL5975384.1"/>
    </source>
</evidence>
<reference evidence="1" key="1">
    <citation type="submission" date="2023-06" db="EMBL/GenBank/DDBJ databases">
        <authorList>
            <person name="Kurt Z."/>
        </authorList>
    </citation>
    <scope>NUCLEOTIDE SEQUENCE</scope>
</reference>
<proteinExistence type="predicted"/>